<dbReference type="OrthoDB" id="9773683at2"/>
<comment type="similarity">
    <text evidence="7">Belongs to the binding-protein-dependent transport system permease family.</text>
</comment>
<feature type="transmembrane region" description="Helical" evidence="7">
    <location>
        <begin position="172"/>
        <end position="190"/>
    </location>
</feature>
<evidence type="ECO:0000256" key="2">
    <source>
        <dbReference type="ARBA" id="ARBA00022448"/>
    </source>
</evidence>
<name>A0A4R2P4S9_9BACL</name>
<keyword evidence="6 7" id="KW-0472">Membrane</keyword>
<dbReference type="PANTHER" id="PTHR43163:SF6">
    <property type="entry name" value="DIPEPTIDE TRANSPORT SYSTEM PERMEASE PROTEIN DPPB-RELATED"/>
    <property type="match status" value="1"/>
</dbReference>
<keyword evidence="4 7" id="KW-0812">Transmembrane</keyword>
<feature type="transmembrane region" description="Helical" evidence="7">
    <location>
        <begin position="225"/>
        <end position="251"/>
    </location>
</feature>
<organism evidence="9 10">
    <name type="scientific">Scopulibacillus darangshiensis</name>
    <dbReference type="NCBI Taxonomy" id="442528"/>
    <lineage>
        <taxon>Bacteria</taxon>
        <taxon>Bacillati</taxon>
        <taxon>Bacillota</taxon>
        <taxon>Bacilli</taxon>
        <taxon>Bacillales</taxon>
        <taxon>Sporolactobacillaceae</taxon>
        <taxon>Scopulibacillus</taxon>
    </lineage>
</organism>
<evidence type="ECO:0000313" key="10">
    <source>
        <dbReference type="Proteomes" id="UP000295416"/>
    </source>
</evidence>
<accession>A0A4R2P4S9</accession>
<dbReference type="GO" id="GO:0005886">
    <property type="term" value="C:plasma membrane"/>
    <property type="evidence" value="ECO:0007669"/>
    <property type="project" value="UniProtKB-SubCell"/>
</dbReference>
<evidence type="ECO:0000313" key="9">
    <source>
        <dbReference type="EMBL" id="TCP29753.1"/>
    </source>
</evidence>
<comment type="caution">
    <text evidence="9">The sequence shown here is derived from an EMBL/GenBank/DDBJ whole genome shotgun (WGS) entry which is preliminary data.</text>
</comment>
<dbReference type="Proteomes" id="UP000295416">
    <property type="component" value="Unassembled WGS sequence"/>
</dbReference>
<dbReference type="EMBL" id="SLXK01000008">
    <property type="protein sequence ID" value="TCP29753.1"/>
    <property type="molecule type" value="Genomic_DNA"/>
</dbReference>
<keyword evidence="2 7" id="KW-0813">Transport</keyword>
<dbReference type="AlphaFoldDB" id="A0A4R2P4S9"/>
<protein>
    <submittedName>
        <fullName evidence="9">Oligopeptide transport system permease protein</fullName>
    </submittedName>
</protein>
<evidence type="ECO:0000259" key="8">
    <source>
        <dbReference type="PROSITE" id="PS50928"/>
    </source>
</evidence>
<dbReference type="Pfam" id="PF00528">
    <property type="entry name" value="BPD_transp_1"/>
    <property type="match status" value="1"/>
</dbReference>
<feature type="transmembrane region" description="Helical" evidence="7">
    <location>
        <begin position="97"/>
        <end position="120"/>
    </location>
</feature>
<feature type="transmembrane region" description="Helical" evidence="7">
    <location>
        <begin position="132"/>
        <end position="152"/>
    </location>
</feature>
<dbReference type="PANTHER" id="PTHR43163">
    <property type="entry name" value="DIPEPTIDE TRANSPORT SYSTEM PERMEASE PROTEIN DPPB-RELATED"/>
    <property type="match status" value="1"/>
</dbReference>
<evidence type="ECO:0000256" key="5">
    <source>
        <dbReference type="ARBA" id="ARBA00022989"/>
    </source>
</evidence>
<sequence length="309" mass="33858">MVRYIIGRIGYLIVTFFIIAALTFMLMQLLPGSPFNSEKLTNEQIEILKDQYHLNDPIAKQFINYIGGIFKGDLGVSFTYDGRPVTKLISERIGPSAVLGIESTIVGTILGLLLGIIAALRRNTYIDYISMIVAVLGISIPSFVFAGLLQYFVGVKWALLPVAFWEGPLYHVMPVISLAVGVMATIARFMRTEMLEVLGQDYMTTAKAKGLSSVTVVFKHAIRNALIPVITILGPLVIGLVTGTLVIEHIFAVPGLGDQFVDSISKRDYPMIMGTTLLYSALFLIIILVVDLLYGIIDPRIRLASGGKD</sequence>
<dbReference type="Gene3D" id="1.10.3720.10">
    <property type="entry name" value="MetI-like"/>
    <property type="match status" value="1"/>
</dbReference>
<comment type="subcellular location">
    <subcellularLocation>
        <location evidence="1 7">Cell membrane</location>
        <topology evidence="1 7">Multi-pass membrane protein</topology>
    </subcellularLocation>
</comment>
<dbReference type="GO" id="GO:0055085">
    <property type="term" value="P:transmembrane transport"/>
    <property type="evidence" value="ECO:0007669"/>
    <property type="project" value="InterPro"/>
</dbReference>
<dbReference type="CDD" id="cd06261">
    <property type="entry name" value="TM_PBP2"/>
    <property type="match status" value="1"/>
</dbReference>
<gene>
    <name evidence="9" type="ORF">EV207_10844</name>
</gene>
<keyword evidence="10" id="KW-1185">Reference proteome</keyword>
<reference evidence="9 10" key="1">
    <citation type="submission" date="2019-03" db="EMBL/GenBank/DDBJ databases">
        <title>Genomic Encyclopedia of Type Strains, Phase IV (KMG-IV): sequencing the most valuable type-strain genomes for metagenomic binning, comparative biology and taxonomic classification.</title>
        <authorList>
            <person name="Goeker M."/>
        </authorList>
    </citation>
    <scope>NUCLEOTIDE SEQUENCE [LARGE SCALE GENOMIC DNA]</scope>
    <source>
        <strain evidence="9 10">DSM 19377</strain>
    </source>
</reference>
<evidence type="ECO:0000256" key="6">
    <source>
        <dbReference type="ARBA" id="ARBA00023136"/>
    </source>
</evidence>
<dbReference type="InterPro" id="IPR035906">
    <property type="entry name" value="MetI-like_sf"/>
</dbReference>
<proteinExistence type="inferred from homology"/>
<dbReference type="Pfam" id="PF19300">
    <property type="entry name" value="BPD_transp_1_N"/>
    <property type="match status" value="1"/>
</dbReference>
<dbReference type="SUPFAM" id="SSF161098">
    <property type="entry name" value="MetI-like"/>
    <property type="match status" value="1"/>
</dbReference>
<evidence type="ECO:0000256" key="4">
    <source>
        <dbReference type="ARBA" id="ARBA00022692"/>
    </source>
</evidence>
<keyword evidence="5 7" id="KW-1133">Transmembrane helix</keyword>
<feature type="transmembrane region" description="Helical" evidence="7">
    <location>
        <begin position="271"/>
        <end position="294"/>
    </location>
</feature>
<evidence type="ECO:0000256" key="7">
    <source>
        <dbReference type="RuleBase" id="RU363032"/>
    </source>
</evidence>
<dbReference type="InterPro" id="IPR045621">
    <property type="entry name" value="BPD_transp_1_N"/>
</dbReference>
<dbReference type="InterPro" id="IPR000515">
    <property type="entry name" value="MetI-like"/>
</dbReference>
<evidence type="ECO:0000256" key="3">
    <source>
        <dbReference type="ARBA" id="ARBA00022475"/>
    </source>
</evidence>
<feature type="domain" description="ABC transmembrane type-1" evidence="8">
    <location>
        <begin position="93"/>
        <end position="294"/>
    </location>
</feature>
<keyword evidence="3" id="KW-1003">Cell membrane</keyword>
<evidence type="ECO:0000256" key="1">
    <source>
        <dbReference type="ARBA" id="ARBA00004651"/>
    </source>
</evidence>
<feature type="transmembrane region" description="Helical" evidence="7">
    <location>
        <begin position="9"/>
        <end position="30"/>
    </location>
</feature>
<dbReference type="PROSITE" id="PS50928">
    <property type="entry name" value="ABC_TM1"/>
    <property type="match status" value="1"/>
</dbReference>
<dbReference type="RefSeq" id="WP_132745313.1">
    <property type="nucleotide sequence ID" value="NZ_SLXK01000008.1"/>
</dbReference>